<dbReference type="KEGG" id="tpla:ElP_41140"/>
<dbReference type="OrthoDB" id="9798407at2"/>
<organism evidence="2 3">
    <name type="scientific">Tautonia plasticadhaerens</name>
    <dbReference type="NCBI Taxonomy" id="2527974"/>
    <lineage>
        <taxon>Bacteria</taxon>
        <taxon>Pseudomonadati</taxon>
        <taxon>Planctomycetota</taxon>
        <taxon>Planctomycetia</taxon>
        <taxon>Isosphaerales</taxon>
        <taxon>Isosphaeraceae</taxon>
        <taxon>Tautonia</taxon>
    </lineage>
</organism>
<dbReference type="Proteomes" id="UP000317835">
    <property type="component" value="Chromosome"/>
</dbReference>
<keyword evidence="3" id="KW-1185">Reference proteome</keyword>
<dbReference type="GO" id="GO:0016853">
    <property type="term" value="F:isomerase activity"/>
    <property type="evidence" value="ECO:0007669"/>
    <property type="project" value="UniProtKB-KW"/>
</dbReference>
<dbReference type="EMBL" id="CP036426">
    <property type="protein sequence ID" value="QDV36196.1"/>
    <property type="molecule type" value="Genomic_DNA"/>
</dbReference>
<dbReference type="SUPFAM" id="SSF51658">
    <property type="entry name" value="Xylose isomerase-like"/>
    <property type="match status" value="1"/>
</dbReference>
<protein>
    <submittedName>
        <fullName evidence="2">Xylose isomerase-like TIM barrel</fullName>
    </submittedName>
</protein>
<accession>A0A518H5T5</accession>
<dbReference type="Gene3D" id="3.20.20.150">
    <property type="entry name" value="Divalent-metal-dependent TIM barrel enzymes"/>
    <property type="match status" value="1"/>
</dbReference>
<dbReference type="PANTHER" id="PTHR12110">
    <property type="entry name" value="HYDROXYPYRUVATE ISOMERASE"/>
    <property type="match status" value="1"/>
</dbReference>
<dbReference type="InterPro" id="IPR050312">
    <property type="entry name" value="IolE/XylAMocC-like"/>
</dbReference>
<proteinExistence type="predicted"/>
<evidence type="ECO:0000313" key="3">
    <source>
        <dbReference type="Proteomes" id="UP000317835"/>
    </source>
</evidence>
<dbReference type="Pfam" id="PF01261">
    <property type="entry name" value="AP_endonuc_2"/>
    <property type="match status" value="1"/>
</dbReference>
<keyword evidence="2" id="KW-0413">Isomerase</keyword>
<dbReference type="InterPro" id="IPR036237">
    <property type="entry name" value="Xyl_isomerase-like_sf"/>
</dbReference>
<name>A0A518H5T5_9BACT</name>
<dbReference type="AlphaFoldDB" id="A0A518H5T5"/>
<reference evidence="2 3" key="1">
    <citation type="submission" date="2019-02" db="EMBL/GenBank/DDBJ databases">
        <title>Deep-cultivation of Planctomycetes and their phenomic and genomic characterization uncovers novel biology.</title>
        <authorList>
            <person name="Wiegand S."/>
            <person name="Jogler M."/>
            <person name="Boedeker C."/>
            <person name="Pinto D."/>
            <person name="Vollmers J."/>
            <person name="Rivas-Marin E."/>
            <person name="Kohn T."/>
            <person name="Peeters S.H."/>
            <person name="Heuer A."/>
            <person name="Rast P."/>
            <person name="Oberbeckmann S."/>
            <person name="Bunk B."/>
            <person name="Jeske O."/>
            <person name="Meyerdierks A."/>
            <person name="Storesund J.E."/>
            <person name="Kallscheuer N."/>
            <person name="Luecker S."/>
            <person name="Lage O.M."/>
            <person name="Pohl T."/>
            <person name="Merkel B.J."/>
            <person name="Hornburger P."/>
            <person name="Mueller R.-W."/>
            <person name="Bruemmer F."/>
            <person name="Labrenz M."/>
            <person name="Spormann A.M."/>
            <person name="Op den Camp H."/>
            <person name="Overmann J."/>
            <person name="Amann R."/>
            <person name="Jetten M.S.M."/>
            <person name="Mascher T."/>
            <person name="Medema M.H."/>
            <person name="Devos D.P."/>
            <person name="Kaster A.-K."/>
            <person name="Ovreas L."/>
            <person name="Rohde M."/>
            <person name="Galperin M.Y."/>
            <person name="Jogler C."/>
        </authorList>
    </citation>
    <scope>NUCLEOTIDE SEQUENCE [LARGE SCALE GENOMIC DNA]</scope>
    <source>
        <strain evidence="2 3">ElP</strain>
    </source>
</reference>
<evidence type="ECO:0000313" key="2">
    <source>
        <dbReference type="EMBL" id="QDV36196.1"/>
    </source>
</evidence>
<sequence length="266" mass="29363">MGRALDASAERAVALQLWTIRDAMASGVDEALGRVKAAGFSAVEVAPLSPGVTPKDLAECLDRHGLAVASIHGDLPTAANIGQWEEVVRVYRCTKIIWHGWPRDPRFDSLAGVRELAEAYEGAGAIARDRGLRFGIHNHWWEFDPVEGTWPIRIFNERLHPDIFCQLDVYWARTAGVDPADALQELMPRLGSLHWKNGPAVHGEPMTALGQGTIEIPRIHRLLAHPVDWVIELDECATDPLEAARQGRLYLESLRDASGQADPRPS</sequence>
<dbReference type="PANTHER" id="PTHR12110:SF41">
    <property type="entry name" value="INOSOSE DEHYDRATASE"/>
    <property type="match status" value="1"/>
</dbReference>
<feature type="domain" description="Xylose isomerase-like TIM barrel" evidence="1">
    <location>
        <begin position="34"/>
        <end position="252"/>
    </location>
</feature>
<dbReference type="InterPro" id="IPR013022">
    <property type="entry name" value="Xyl_isomerase-like_TIM-brl"/>
</dbReference>
<gene>
    <name evidence="2" type="ORF">ElP_41140</name>
</gene>
<evidence type="ECO:0000259" key="1">
    <source>
        <dbReference type="Pfam" id="PF01261"/>
    </source>
</evidence>